<dbReference type="Gene3D" id="3.10.290.10">
    <property type="entry name" value="RNA-binding S4 domain"/>
    <property type="match status" value="1"/>
</dbReference>
<dbReference type="Pfam" id="PF01479">
    <property type="entry name" value="S4"/>
    <property type="match status" value="1"/>
</dbReference>
<gene>
    <name evidence="3" type="ORF">H8S44_10500</name>
</gene>
<dbReference type="GO" id="GO:0003723">
    <property type="term" value="F:RNA binding"/>
    <property type="evidence" value="ECO:0007669"/>
    <property type="project" value="UniProtKB-KW"/>
</dbReference>
<keyword evidence="1" id="KW-0694">RNA-binding</keyword>
<dbReference type="EMBL" id="JACOOR010000005">
    <property type="protein sequence ID" value="MBC5660201.1"/>
    <property type="molecule type" value="Genomic_DNA"/>
</dbReference>
<dbReference type="InterPro" id="IPR036986">
    <property type="entry name" value="S4_RNA-bd_sf"/>
</dbReference>
<dbReference type="Proteomes" id="UP000649345">
    <property type="component" value="Unassembled WGS sequence"/>
</dbReference>
<accession>A0A923LCP7</accession>
<protein>
    <submittedName>
        <fullName evidence="3">RNA-binding protein</fullName>
    </submittedName>
</protein>
<dbReference type="PROSITE" id="PS50889">
    <property type="entry name" value="S4"/>
    <property type="match status" value="1"/>
</dbReference>
<keyword evidence="4" id="KW-1185">Reference proteome</keyword>
<sequence length="251" mass="28533">MTKEEQQLEKHFLDLARMAYQREIMTFSDFLNLNERNILQSIGQKLSYVQVEGWGGYELAERQIAVFRPEAPVFCADYPIVCLKIAPLQRKFAEDLSHRDYLGSILNLGMERSCLGDILVGKEATYLFCLERMADFICENLTRIRHTSVTVERVEARDFDYEPEYKEITGTVASVRLDRLLALAFGASRSSLTGLIEGGKVFVNGRLVTSNGYEPKEGDLVSVRGMGRFRYAGGGGQSRKGREYVILQRYI</sequence>
<dbReference type="SUPFAM" id="SSF55174">
    <property type="entry name" value="Alpha-L RNA-binding motif"/>
    <property type="match status" value="1"/>
</dbReference>
<dbReference type="RefSeq" id="WP_186873636.1">
    <property type="nucleotide sequence ID" value="NZ_JACOOR010000005.1"/>
</dbReference>
<dbReference type="AlphaFoldDB" id="A0A923LCP7"/>
<organism evidence="3 4">
    <name type="scientific">Anaerosacchariphilus hominis</name>
    <dbReference type="NCBI Taxonomy" id="2763017"/>
    <lineage>
        <taxon>Bacteria</taxon>
        <taxon>Bacillati</taxon>
        <taxon>Bacillota</taxon>
        <taxon>Clostridia</taxon>
        <taxon>Lachnospirales</taxon>
        <taxon>Lachnospiraceae</taxon>
        <taxon>Anaerosacchariphilus</taxon>
    </lineage>
</organism>
<dbReference type="Gene3D" id="3.30.1370.160">
    <property type="match status" value="1"/>
</dbReference>
<dbReference type="Gene3D" id="3.30.70.330">
    <property type="match status" value="1"/>
</dbReference>
<proteinExistence type="predicted"/>
<comment type="caution">
    <text evidence="3">The sequence shown here is derived from an EMBL/GenBank/DDBJ whole genome shotgun (WGS) entry which is preliminary data.</text>
</comment>
<dbReference type="CDD" id="cd00165">
    <property type="entry name" value="S4"/>
    <property type="match status" value="1"/>
</dbReference>
<evidence type="ECO:0000256" key="1">
    <source>
        <dbReference type="PROSITE-ProRule" id="PRU00182"/>
    </source>
</evidence>
<dbReference type="Pfam" id="PF17774">
    <property type="entry name" value="YlmH_RBD"/>
    <property type="match status" value="1"/>
</dbReference>
<feature type="domain" description="RNA-binding S4" evidence="2">
    <location>
        <begin position="175"/>
        <end position="232"/>
    </location>
</feature>
<reference evidence="3" key="1">
    <citation type="submission" date="2020-08" db="EMBL/GenBank/DDBJ databases">
        <title>Genome public.</title>
        <authorList>
            <person name="Liu C."/>
            <person name="Sun Q."/>
        </authorList>
    </citation>
    <scope>NUCLEOTIDE SEQUENCE</scope>
    <source>
        <strain evidence="3">NSJ-68</strain>
    </source>
</reference>
<dbReference type="InterPro" id="IPR040591">
    <property type="entry name" value="RqcP2_RBD"/>
</dbReference>
<dbReference type="InterPro" id="IPR002942">
    <property type="entry name" value="S4_RNA-bd"/>
</dbReference>
<evidence type="ECO:0000313" key="4">
    <source>
        <dbReference type="Proteomes" id="UP000649345"/>
    </source>
</evidence>
<dbReference type="InterPro" id="IPR012677">
    <property type="entry name" value="Nucleotide-bd_a/b_plait_sf"/>
</dbReference>
<dbReference type="SMART" id="SM00363">
    <property type="entry name" value="S4"/>
    <property type="match status" value="1"/>
</dbReference>
<evidence type="ECO:0000313" key="3">
    <source>
        <dbReference type="EMBL" id="MBC5660201.1"/>
    </source>
</evidence>
<evidence type="ECO:0000259" key="2">
    <source>
        <dbReference type="SMART" id="SM00363"/>
    </source>
</evidence>
<name>A0A923LCP7_9FIRM</name>